<keyword evidence="7" id="KW-1185">Reference proteome</keyword>
<keyword evidence="4" id="KW-1133">Transmembrane helix</keyword>
<dbReference type="InterPro" id="IPR009081">
    <property type="entry name" value="PP-bd_ACP"/>
</dbReference>
<keyword evidence="4" id="KW-0812">Transmembrane</keyword>
<gene>
    <name evidence="6" type="ORF">OIDMADRAFT_40858</name>
</gene>
<dbReference type="InterPro" id="IPR020806">
    <property type="entry name" value="PKS_PP-bd"/>
</dbReference>
<dbReference type="InterPro" id="IPR011004">
    <property type="entry name" value="Trimer_LpxA-like_sf"/>
</dbReference>
<name>A0A0C3DMN6_OIDMZ</name>
<dbReference type="SUPFAM" id="SSF56801">
    <property type="entry name" value="Acetyl-CoA synthetase-like"/>
    <property type="match status" value="1"/>
</dbReference>
<proteinExistence type="predicted"/>
<dbReference type="PANTHER" id="PTHR43201:SF10">
    <property type="entry name" value="CARRIER DOMAIN-CONTAINING PROTEIN"/>
    <property type="match status" value="1"/>
</dbReference>
<dbReference type="PROSITE" id="PS50075">
    <property type="entry name" value="CARRIER"/>
    <property type="match status" value="1"/>
</dbReference>
<evidence type="ECO:0000313" key="7">
    <source>
        <dbReference type="Proteomes" id="UP000054321"/>
    </source>
</evidence>
<dbReference type="STRING" id="913774.A0A0C3DMN6"/>
<evidence type="ECO:0000256" key="2">
    <source>
        <dbReference type="ARBA" id="ARBA00022553"/>
    </source>
</evidence>
<dbReference type="InterPro" id="IPR042099">
    <property type="entry name" value="ANL_N_sf"/>
</dbReference>
<evidence type="ECO:0000256" key="4">
    <source>
        <dbReference type="SAM" id="Phobius"/>
    </source>
</evidence>
<dbReference type="Gene3D" id="3.40.50.12780">
    <property type="entry name" value="N-terminal domain of ligase-like"/>
    <property type="match status" value="1"/>
</dbReference>
<evidence type="ECO:0000259" key="5">
    <source>
        <dbReference type="PROSITE" id="PS50075"/>
    </source>
</evidence>
<dbReference type="PANTHER" id="PTHR43201">
    <property type="entry name" value="ACYL-COA SYNTHETASE"/>
    <property type="match status" value="1"/>
</dbReference>
<dbReference type="EMBL" id="KN832874">
    <property type="protein sequence ID" value="KIN03273.1"/>
    <property type="molecule type" value="Genomic_DNA"/>
</dbReference>
<dbReference type="Pfam" id="PF00132">
    <property type="entry name" value="Hexapep"/>
    <property type="match status" value="1"/>
</dbReference>
<dbReference type="InParanoid" id="A0A0C3DMN6"/>
<keyword evidence="2" id="KW-0597">Phosphoprotein</keyword>
<evidence type="ECO:0000256" key="1">
    <source>
        <dbReference type="ARBA" id="ARBA00022450"/>
    </source>
</evidence>
<protein>
    <recommendedName>
        <fullName evidence="5">Carrier domain-containing protein</fullName>
    </recommendedName>
</protein>
<organism evidence="6 7">
    <name type="scientific">Oidiodendron maius (strain Zn)</name>
    <dbReference type="NCBI Taxonomy" id="913774"/>
    <lineage>
        <taxon>Eukaryota</taxon>
        <taxon>Fungi</taxon>
        <taxon>Dikarya</taxon>
        <taxon>Ascomycota</taxon>
        <taxon>Pezizomycotina</taxon>
        <taxon>Leotiomycetes</taxon>
        <taxon>Leotiomycetes incertae sedis</taxon>
        <taxon>Myxotrichaceae</taxon>
        <taxon>Oidiodendron</taxon>
    </lineage>
</organism>
<accession>A0A0C3DMN6</accession>
<keyword evidence="1" id="KW-0596">Phosphopantetheine</keyword>
<dbReference type="Gene3D" id="1.10.1200.10">
    <property type="entry name" value="ACP-like"/>
    <property type="match status" value="1"/>
</dbReference>
<dbReference type="Gene3D" id="3.30.300.30">
    <property type="match status" value="1"/>
</dbReference>
<sequence length="1649" mass="180793">MSPPCSQPFLEVVQNFQTSLETRTAFSSWATNSQYKLAAPPLSKSAFSKLLTSIPVSDDAGTRSTFKVLQRYTQLWIALPETIKAGHDENARPFVQDALSQVKRCIGNLPSLFLPDSDHPAIVDPTSQRSLSHRQLSSFIKDFTLPVHCDTTSGKPVIVLALPNGPLLGLACLATASYYTAAPMNIAGGARQFRSDVEFANPHAIVALESDIESLGLRQQWVAESGIRVLVAEKQQGGMTFRVQDHDMSRCPPNYRTTPNTADDISILLFTSGTSGTKKVVPIDCFSLLTGVQCVITSWGLGPDDTCLNMMPFYHIGGLVRNLFAPVLSGGSTILCAGFDPNVFWDILDGGCGTWYYASPSMHMSILAEGNTRPDSLSRCHLRLVCNAAGGLLPALAVRLRDTFRCNVLPSYGMTECMPISTPLLDYALDRPGTSGIGCGPEISILDDADNPLPAGHVGRISVRGGPTFSGYLKGGKIDRSCFTHNGWFDTGDLGSLDEDGYLYLTGRGKEIINRGGEIISPFEVEEAITIASQDVKSSLFQRVRQVMAFSVPHELLQEAVGVALVTSSTKPRPDIRELNAALTPVLHASKLPLTIVYMEALPTSNNKIIRIKFAERLDLRPITGRENLAQRHFEAICPPQNSALSIKISKRPCVSDLSLVLRAVEKNLDDALEAYVGPGRHDGTPEVIVAPRGRVPEEFSFQEVIESLSRSLKGELDGYLLPSKITYIDEIFPRNPSGIIDQLALKEILKASQNLNSSPPVSDTDRCIRLAFSKVLGIPLEEISSDSDFFAMGGDSLSAGQLLSILRRDMQVRIPVDQLFGTSRVCDLCEQVDRMLHANAKHAINGKKSLLGCMQTYSSTNPFVLFINILPIMLVYPMKMAFKWTTLLYALGTILKLWHDPNLAAKFVAVVGAMFIARSGTEIVSPIFGILFKWIVIGRYREGIYPMWGPYHSRWWIVEKVLLVCGKGVFGYFDYTRILYYRLLGAKIGTGVTIEKGTTLGEYDLLDIGDNVHLNRCVCRPFAAEQNTSMYLGKIIVGKNSSIGLKSQVAAGSILPDYTFIGANSSSYEMDDEDNSNLVGCPLKPHMLLRLFCIFPIQILVAFLSSLPWMGGLLGMVIGETQFDNDSVATAITWWATPRRIAFHYLALSLNTSVRPFVWFGVIVLIKKVVNIFCGPARPLAVKYMAQKDNLRMHLLSALLPNGSLKSITELFGTHYEFTSIAVRALGGKVGKHVYWPGTGPSIQDFDLIDIGDDVVFGSRSHIITTDAFGTEPVRIENGAMIADRVVVGPGATVGERSVIGSGALIKRNQYCAAESVWIGNKRGGAVCLTRSNFSSQAPTIRSSEDNEYSDTIPPLTEPSSSKFDSTAKIFDIDSTTTPFGRAFYEGKAPYYVFGQISIFLYATFITIFTSLYWNATTITTIVLSKFVSGTDQLRPHWYRPLKIYALEVAMLSAMYTTLSALALGIVVVAKWVLLGRRKPGRYDWDKSSYCQRWQLFLTIEAVRRKCFGGNGVLGMLTGTHFCVLYFRALGANIGKDCALFAGGRPSLIFTEPDLLTLGDRVTTDDSSLVCHVNSRGRFSLNNLQVGNRSVLRSGSRLLSGASMGEDVTLLEHTLIMAGDSADDGVTYQGWPADIYQGSRLVICSKWA</sequence>
<keyword evidence="4" id="KW-0472">Membrane</keyword>
<feature type="transmembrane region" description="Helical" evidence="4">
    <location>
        <begin position="1445"/>
        <end position="1475"/>
    </location>
</feature>
<dbReference type="HOGENOM" id="CLU_003997_0_0_1"/>
<feature type="region of interest" description="Disordered" evidence="3">
    <location>
        <begin position="1340"/>
        <end position="1362"/>
    </location>
</feature>
<dbReference type="GO" id="GO:0031177">
    <property type="term" value="F:phosphopantetheine binding"/>
    <property type="evidence" value="ECO:0007669"/>
    <property type="project" value="InterPro"/>
</dbReference>
<dbReference type="GO" id="GO:0031956">
    <property type="term" value="F:medium-chain fatty acid-CoA ligase activity"/>
    <property type="evidence" value="ECO:0007669"/>
    <property type="project" value="TreeGrafter"/>
</dbReference>
<feature type="domain" description="Carrier" evidence="5">
    <location>
        <begin position="760"/>
        <end position="837"/>
    </location>
</feature>
<dbReference type="SUPFAM" id="SSF51161">
    <property type="entry name" value="Trimeric LpxA-like enzymes"/>
    <property type="match status" value="3"/>
</dbReference>
<dbReference type="Proteomes" id="UP000054321">
    <property type="component" value="Unassembled WGS sequence"/>
</dbReference>
<dbReference type="Pfam" id="PF00501">
    <property type="entry name" value="AMP-binding"/>
    <property type="match status" value="1"/>
</dbReference>
<dbReference type="InterPro" id="IPR000873">
    <property type="entry name" value="AMP-dep_synth/lig_dom"/>
</dbReference>
<reference evidence="6 7" key="1">
    <citation type="submission" date="2014-04" db="EMBL/GenBank/DDBJ databases">
        <authorList>
            <consortium name="DOE Joint Genome Institute"/>
            <person name="Kuo A."/>
            <person name="Martino E."/>
            <person name="Perotto S."/>
            <person name="Kohler A."/>
            <person name="Nagy L.G."/>
            <person name="Floudas D."/>
            <person name="Copeland A."/>
            <person name="Barry K.W."/>
            <person name="Cichocki N."/>
            <person name="Veneault-Fourrey C."/>
            <person name="LaButti K."/>
            <person name="Lindquist E.A."/>
            <person name="Lipzen A."/>
            <person name="Lundell T."/>
            <person name="Morin E."/>
            <person name="Murat C."/>
            <person name="Sun H."/>
            <person name="Tunlid A."/>
            <person name="Henrissat B."/>
            <person name="Grigoriev I.V."/>
            <person name="Hibbett D.S."/>
            <person name="Martin F."/>
            <person name="Nordberg H.P."/>
            <person name="Cantor M.N."/>
            <person name="Hua S.X."/>
        </authorList>
    </citation>
    <scope>NUCLEOTIDE SEQUENCE [LARGE SCALE GENOMIC DNA]</scope>
    <source>
        <strain evidence="6 7">Zn</strain>
    </source>
</reference>
<dbReference type="GO" id="GO:0006631">
    <property type="term" value="P:fatty acid metabolic process"/>
    <property type="evidence" value="ECO:0007669"/>
    <property type="project" value="TreeGrafter"/>
</dbReference>
<dbReference type="InterPro" id="IPR001451">
    <property type="entry name" value="Hexapep"/>
</dbReference>
<dbReference type="InterPro" id="IPR036736">
    <property type="entry name" value="ACP-like_sf"/>
</dbReference>
<feature type="transmembrane region" description="Helical" evidence="4">
    <location>
        <begin position="1392"/>
        <end position="1415"/>
    </location>
</feature>
<dbReference type="Pfam" id="PF00550">
    <property type="entry name" value="PP-binding"/>
    <property type="match status" value="1"/>
</dbReference>
<dbReference type="SMART" id="SM00823">
    <property type="entry name" value="PKS_PP"/>
    <property type="match status" value="1"/>
</dbReference>
<dbReference type="InterPro" id="IPR045851">
    <property type="entry name" value="AMP-bd_C_sf"/>
</dbReference>
<reference evidence="7" key="2">
    <citation type="submission" date="2015-01" db="EMBL/GenBank/DDBJ databases">
        <title>Evolutionary Origins and Diversification of the Mycorrhizal Mutualists.</title>
        <authorList>
            <consortium name="DOE Joint Genome Institute"/>
            <consortium name="Mycorrhizal Genomics Consortium"/>
            <person name="Kohler A."/>
            <person name="Kuo A."/>
            <person name="Nagy L.G."/>
            <person name="Floudas D."/>
            <person name="Copeland A."/>
            <person name="Barry K.W."/>
            <person name="Cichocki N."/>
            <person name="Veneault-Fourrey C."/>
            <person name="LaButti K."/>
            <person name="Lindquist E.A."/>
            <person name="Lipzen A."/>
            <person name="Lundell T."/>
            <person name="Morin E."/>
            <person name="Murat C."/>
            <person name="Riley R."/>
            <person name="Ohm R."/>
            <person name="Sun H."/>
            <person name="Tunlid A."/>
            <person name="Henrissat B."/>
            <person name="Grigoriev I.V."/>
            <person name="Hibbett D.S."/>
            <person name="Martin F."/>
        </authorList>
    </citation>
    <scope>NUCLEOTIDE SEQUENCE [LARGE SCALE GENOMIC DNA]</scope>
    <source>
        <strain evidence="7">Zn</strain>
    </source>
</reference>
<evidence type="ECO:0000313" key="6">
    <source>
        <dbReference type="EMBL" id="KIN03273.1"/>
    </source>
</evidence>
<dbReference type="Gene3D" id="2.160.10.10">
    <property type="entry name" value="Hexapeptide repeat proteins"/>
    <property type="match status" value="2"/>
</dbReference>
<evidence type="ECO:0000256" key="3">
    <source>
        <dbReference type="SAM" id="MobiDB-lite"/>
    </source>
</evidence>
<dbReference type="SUPFAM" id="SSF47336">
    <property type="entry name" value="ACP-like"/>
    <property type="match status" value="1"/>
</dbReference>
<dbReference type="OrthoDB" id="3633556at2759"/>